<sequence>MKVYALIGSSGTGKSYRALEVACENDINYIIDDGILIHDNKILAGISAKQAATTIEAVKRAIFHDTNHREKVKVKISQEKVDKILLLGTSKKMINQIIDRLELPQIYKIINIEDISTPEEIIKAKESRKNGNHIIPVPTVQIKHITSGLSINPLRRLFKKSKKYNKVLEKTIIRPAFSYRGRVFINPEVIPQIINYELSKIKEIEKVNNTEIINLNDEISVYINININDISLIRECEKFQKKIKEEIEKNTLINVVKVDIYIHKLKKLRNLIC</sequence>
<dbReference type="AlphaFoldDB" id="A0A371IYI5"/>
<name>A0A371IYI5_9FIRM</name>
<keyword evidence="1" id="KW-0547">Nucleotide-binding</keyword>
<reference evidence="1 2" key="1">
    <citation type="journal article" date="2017" name="Genome Announc.">
        <title>Draft Genome Sequence of Romboutsia weinsteinii sp. nov. Strain CCRI-19649(T) Isolated from Surface Water.</title>
        <authorList>
            <person name="Maheux A.F."/>
            <person name="Boudreau D.K."/>
            <person name="Berube E."/>
            <person name="Boissinot M."/>
            <person name="Cantin P."/>
            <person name="Raymond F."/>
            <person name="Corbeil J."/>
            <person name="Omar R.F."/>
            <person name="Bergeron M.G."/>
        </authorList>
    </citation>
    <scope>NUCLEOTIDE SEQUENCE [LARGE SCALE GENOMIC DNA]</scope>
    <source>
        <strain evidence="1 2">CCRI-19649</strain>
    </source>
</reference>
<comment type="caution">
    <text evidence="1">The sequence shown here is derived from an EMBL/GenBank/DDBJ whole genome shotgun (WGS) entry which is preliminary data.</text>
</comment>
<protein>
    <submittedName>
        <fullName evidence="1">ATP-binding protein</fullName>
    </submittedName>
</protein>
<gene>
    <name evidence="1" type="ORF">CHL78_017700</name>
</gene>
<evidence type="ECO:0000313" key="2">
    <source>
        <dbReference type="Proteomes" id="UP000215694"/>
    </source>
</evidence>
<keyword evidence="2" id="KW-1185">Reference proteome</keyword>
<keyword evidence="1" id="KW-0067">ATP-binding</keyword>
<proteinExistence type="predicted"/>
<dbReference type="RefSeq" id="WP_094369139.1">
    <property type="nucleotide sequence ID" value="NZ_NOJY02000064.1"/>
</dbReference>
<organism evidence="1 2">
    <name type="scientific">Romboutsia weinsteinii</name>
    <dbReference type="NCBI Taxonomy" id="2020949"/>
    <lineage>
        <taxon>Bacteria</taxon>
        <taxon>Bacillati</taxon>
        <taxon>Bacillota</taxon>
        <taxon>Clostridia</taxon>
        <taxon>Peptostreptococcales</taxon>
        <taxon>Peptostreptococcaceae</taxon>
        <taxon>Romboutsia</taxon>
    </lineage>
</organism>
<dbReference type="OrthoDB" id="5429664at2"/>
<dbReference type="GO" id="GO:0005524">
    <property type="term" value="F:ATP binding"/>
    <property type="evidence" value="ECO:0007669"/>
    <property type="project" value="UniProtKB-KW"/>
</dbReference>
<dbReference type="Proteomes" id="UP000215694">
    <property type="component" value="Unassembled WGS sequence"/>
</dbReference>
<accession>A0A371IYI5</accession>
<evidence type="ECO:0000313" key="1">
    <source>
        <dbReference type="EMBL" id="RDY25530.1"/>
    </source>
</evidence>
<dbReference type="EMBL" id="NOJY02000064">
    <property type="protein sequence ID" value="RDY25530.1"/>
    <property type="molecule type" value="Genomic_DNA"/>
</dbReference>